<dbReference type="OrthoDB" id="9809318at2"/>
<dbReference type="Pfam" id="PF04397">
    <property type="entry name" value="LytTR"/>
    <property type="match status" value="1"/>
</dbReference>
<reference evidence="1 2" key="1">
    <citation type="submission" date="2015-02" db="EMBL/GenBank/DDBJ databases">
        <title>Evolution of amylase-binding proteins of oral streptococcal species.</title>
        <authorList>
            <person name="Haase E.M."/>
        </authorList>
    </citation>
    <scope>NUCLEOTIDE SEQUENCE [LARGE SCALE GENOMIC DNA]</scope>
    <source>
        <strain evidence="1 2">SK137</strain>
    </source>
</reference>
<protein>
    <submittedName>
        <fullName evidence="1">Regulatory protein BlpS</fullName>
    </submittedName>
</protein>
<organism evidence="1 2">
    <name type="scientific">Streptococcus mitis</name>
    <dbReference type="NCBI Taxonomy" id="28037"/>
    <lineage>
        <taxon>Bacteria</taxon>
        <taxon>Bacillati</taxon>
        <taxon>Bacillota</taxon>
        <taxon>Bacilli</taxon>
        <taxon>Lactobacillales</taxon>
        <taxon>Streptococcaceae</taxon>
        <taxon>Streptococcus</taxon>
        <taxon>Streptococcus mitis group</taxon>
    </lineage>
</organism>
<evidence type="ECO:0000313" key="1">
    <source>
        <dbReference type="EMBL" id="KJQ73435.1"/>
    </source>
</evidence>
<dbReference type="RefSeq" id="WP_000656276.1">
    <property type="nucleotide sequence ID" value="NZ_CAMHPY010000026.1"/>
</dbReference>
<evidence type="ECO:0000313" key="2">
    <source>
        <dbReference type="Proteomes" id="UP000033415"/>
    </source>
</evidence>
<proteinExistence type="predicted"/>
<gene>
    <name evidence="1" type="primary">blpS</name>
    <name evidence="1" type="ORF">TZ91_01044</name>
</gene>
<accession>A0A081PY48</accession>
<dbReference type="PANTHER" id="PTHR37299:SF1">
    <property type="entry name" value="STAGE 0 SPORULATION PROTEIN A HOMOLOG"/>
    <property type="match status" value="1"/>
</dbReference>
<dbReference type="InterPro" id="IPR046947">
    <property type="entry name" value="LytR-like"/>
</dbReference>
<name>A0A081PY48_STRMT</name>
<dbReference type="InterPro" id="IPR007492">
    <property type="entry name" value="LytTR_DNA-bd_dom"/>
</dbReference>
<dbReference type="PANTHER" id="PTHR37299">
    <property type="entry name" value="TRANSCRIPTIONAL REGULATOR-RELATED"/>
    <property type="match status" value="1"/>
</dbReference>
<dbReference type="PROSITE" id="PS50930">
    <property type="entry name" value="HTH_LYTTR"/>
    <property type="match status" value="1"/>
</dbReference>
<sequence>MKDYILYQDRAIVKVPLSKIYYVTTHPTKAHAVLFVTAEGNFEASTSLAKIEEESTEELIRCHRKFLVNKDKIAGFNHETRTIMFLDDRVSDIACSRRHFTILKNQWKNI</sequence>
<dbReference type="EMBL" id="JYGQ01000001">
    <property type="protein sequence ID" value="KJQ73435.1"/>
    <property type="molecule type" value="Genomic_DNA"/>
</dbReference>
<dbReference type="AlphaFoldDB" id="A0A081PY48"/>
<dbReference type="SMART" id="SM00850">
    <property type="entry name" value="LytTR"/>
    <property type="match status" value="1"/>
</dbReference>
<comment type="caution">
    <text evidence="1">The sequence shown here is derived from an EMBL/GenBank/DDBJ whole genome shotgun (WGS) entry which is preliminary data.</text>
</comment>
<dbReference type="PATRIC" id="fig|28037.100.peg.1342"/>
<dbReference type="Proteomes" id="UP000033415">
    <property type="component" value="Unassembled WGS sequence"/>
</dbReference>
<dbReference type="GO" id="GO:0003677">
    <property type="term" value="F:DNA binding"/>
    <property type="evidence" value="ECO:0007669"/>
    <property type="project" value="InterPro"/>
</dbReference>
<dbReference type="Gene3D" id="2.40.50.1020">
    <property type="entry name" value="LytTr DNA-binding domain"/>
    <property type="match status" value="1"/>
</dbReference>
<dbReference type="GO" id="GO:0000156">
    <property type="term" value="F:phosphorelay response regulator activity"/>
    <property type="evidence" value="ECO:0007669"/>
    <property type="project" value="InterPro"/>
</dbReference>